<keyword evidence="1" id="KW-0732">Signal</keyword>
<evidence type="ECO:0000259" key="2">
    <source>
        <dbReference type="Pfam" id="PF01979"/>
    </source>
</evidence>
<reference evidence="3 4" key="2">
    <citation type="journal article" date="2017" name="Antonie Van Leeuwenhoek">
        <title>Rhizobium rhizosphaerae sp. nov., a novel species isolated from rice rhizosphere.</title>
        <authorList>
            <person name="Zhao J.J."/>
            <person name="Zhang J."/>
            <person name="Zhang R.J."/>
            <person name="Zhang C.W."/>
            <person name="Yin H.Q."/>
            <person name="Zhang X.X."/>
        </authorList>
    </citation>
    <scope>NUCLEOTIDE SEQUENCE [LARGE SCALE GENOMIC DNA]</scope>
    <source>
        <strain evidence="3 4">ACAM 611</strain>
    </source>
</reference>
<organism evidence="3 4">
    <name type="scientific">Glaciecola punicea ACAM 611</name>
    <dbReference type="NCBI Taxonomy" id="1121923"/>
    <lineage>
        <taxon>Bacteria</taxon>
        <taxon>Pseudomonadati</taxon>
        <taxon>Pseudomonadota</taxon>
        <taxon>Gammaproteobacteria</taxon>
        <taxon>Alteromonadales</taxon>
        <taxon>Alteromonadaceae</taxon>
        <taxon>Glaciecola</taxon>
    </lineage>
</organism>
<dbReference type="InterPro" id="IPR006680">
    <property type="entry name" value="Amidohydro-rel"/>
</dbReference>
<dbReference type="PANTHER" id="PTHR43135">
    <property type="entry name" value="ALPHA-D-RIBOSE 1-METHYLPHOSPHONATE 5-TRIPHOSPHATE DIPHOSPHATASE"/>
    <property type="match status" value="1"/>
</dbReference>
<reference evidence="3 4" key="1">
    <citation type="journal article" date="2012" name="J. Bacteriol.">
        <title>Genome sequence of proteorhodopsin-containing sea ice bacterium Glaciecola punicea ACAM 611T.</title>
        <authorList>
            <person name="Qin Q.-L."/>
            <person name="Xie B.-B."/>
            <person name="Shu Y.-L."/>
            <person name="Rong J.-C."/>
            <person name="Zhao D.-L."/>
            <person name="Zhang X.-Y."/>
            <person name="Chen X.-L."/>
            <person name="Zhou B.-C."/>
            <person name="Zhanga Y.-Z."/>
        </authorList>
    </citation>
    <scope>NUCLEOTIDE SEQUENCE [LARGE SCALE GENOMIC DNA]</scope>
    <source>
        <strain evidence="3 4">ACAM 611</strain>
    </source>
</reference>
<dbReference type="InterPro" id="IPR051781">
    <property type="entry name" value="Metallo-dep_Hydrolase"/>
</dbReference>
<dbReference type="GO" id="GO:0016810">
    <property type="term" value="F:hydrolase activity, acting on carbon-nitrogen (but not peptide) bonds"/>
    <property type="evidence" value="ECO:0007669"/>
    <property type="project" value="InterPro"/>
</dbReference>
<dbReference type="Proteomes" id="UP000053586">
    <property type="component" value="Unassembled WGS sequence"/>
</dbReference>
<dbReference type="InterPro" id="IPR011059">
    <property type="entry name" value="Metal-dep_hydrolase_composite"/>
</dbReference>
<evidence type="ECO:0000313" key="4">
    <source>
        <dbReference type="Proteomes" id="UP000053586"/>
    </source>
</evidence>
<dbReference type="SUPFAM" id="SSF51338">
    <property type="entry name" value="Composite domain of metallo-dependent hydrolases"/>
    <property type="match status" value="1"/>
</dbReference>
<dbReference type="SUPFAM" id="SSF51556">
    <property type="entry name" value="Metallo-dependent hydrolases"/>
    <property type="match status" value="1"/>
</dbReference>
<dbReference type="Pfam" id="PF01979">
    <property type="entry name" value="Amidohydro_1"/>
    <property type="match status" value="1"/>
</dbReference>
<dbReference type="AlphaFoldDB" id="H5TAL3"/>
<accession>H5TAL3</accession>
<dbReference type="Gene3D" id="3.20.20.140">
    <property type="entry name" value="Metal-dependent hydrolases"/>
    <property type="match status" value="1"/>
</dbReference>
<evidence type="ECO:0000313" key="3">
    <source>
        <dbReference type="EMBL" id="GAB55340.1"/>
    </source>
</evidence>
<feature type="domain" description="Amidohydrolase-related" evidence="2">
    <location>
        <begin position="84"/>
        <end position="435"/>
    </location>
</feature>
<dbReference type="EMBL" id="BAET01000012">
    <property type="protein sequence ID" value="GAB55340.1"/>
    <property type="molecule type" value="Genomic_DNA"/>
</dbReference>
<name>H5TAL3_9ALTE</name>
<proteinExistence type="predicted"/>
<dbReference type="eggNOG" id="COG1228">
    <property type="taxonomic scope" value="Bacteria"/>
</dbReference>
<feature type="signal peptide" evidence="1">
    <location>
        <begin position="1"/>
        <end position="31"/>
    </location>
</feature>
<gene>
    <name evidence="3" type="ORF">GPUN_1216</name>
</gene>
<dbReference type="InterPro" id="IPR032466">
    <property type="entry name" value="Metal_Hydrolase"/>
</dbReference>
<dbReference type="STRING" id="56804.BAE46_06050"/>
<dbReference type="InterPro" id="IPR057744">
    <property type="entry name" value="OTAase-like"/>
</dbReference>
<dbReference type="CDD" id="cd01299">
    <property type="entry name" value="Met_dep_hydrolase_A"/>
    <property type="match status" value="1"/>
</dbReference>
<dbReference type="Gene3D" id="2.30.40.10">
    <property type="entry name" value="Urease, subunit C, domain 1"/>
    <property type="match status" value="1"/>
</dbReference>
<dbReference type="PANTHER" id="PTHR43135:SF3">
    <property type="entry name" value="ALPHA-D-RIBOSE 1-METHYLPHOSPHONATE 5-TRIPHOSPHATE DIPHOSPHATASE"/>
    <property type="match status" value="1"/>
</dbReference>
<keyword evidence="4" id="KW-1185">Reference proteome</keyword>
<evidence type="ECO:0000256" key="1">
    <source>
        <dbReference type="SAM" id="SignalP"/>
    </source>
</evidence>
<sequence length="441" mass="47421">MLKICTSTTHTLAMSGLVVSALLFAAMPVQSATHIFASTLISSKDTKIRADKTIIIENNKIVSIEDGRIEGDNDDTFIDLSGYTLMPGFMDMHTHLSFQNEGPAGYMKRFTNNEADYAIDSVVYAQTTLMSGFTTVRNLGDSLNETVALRNAINAGKVPGPRIYTAAKSIATTGGHADPTNSFSKRLMGSPQPVDGVINGADEAREAVRQRYKDGADLIKITATGGVLSVAKSGQNPQFMDDELAAIVQTAKDYDMTVAVHAHGKEGMKRAILAGVDSIEHGTYMDDEIFKLMRKHNVYYVPTILAGNFVAEKAKIDGYFPEIVRPKAAAIGPLIQGTFAKAHANGVMIAFGTDSGVSAHGDNGQEFALMVEAGMSQMDAIRSATYNASKLLRIDDKLGTIEVGKLADLVAVKGNPLENISLLENIGFVMKDGKVYKHTQE</sequence>
<feature type="chain" id="PRO_5003597882" evidence="1">
    <location>
        <begin position="32"/>
        <end position="441"/>
    </location>
</feature>
<comment type="caution">
    <text evidence="3">The sequence shown here is derived from an EMBL/GenBank/DDBJ whole genome shotgun (WGS) entry which is preliminary data.</text>
</comment>
<protein>
    <submittedName>
        <fullName evidence="3">Xaa-Pro dipeptidase family enzyme</fullName>
    </submittedName>
</protein>